<evidence type="ECO:0000256" key="3">
    <source>
        <dbReference type="PROSITE-ProRule" id="PRU00182"/>
    </source>
</evidence>
<organism evidence="5 6">
    <name type="scientific">Sulfurimonas sediminis</name>
    <dbReference type="NCBI Taxonomy" id="2590020"/>
    <lineage>
        <taxon>Bacteria</taxon>
        <taxon>Pseudomonadati</taxon>
        <taxon>Campylobacterota</taxon>
        <taxon>Epsilonproteobacteria</taxon>
        <taxon>Campylobacterales</taxon>
        <taxon>Sulfurimonadaceae</taxon>
        <taxon>Sulfurimonas</taxon>
    </lineage>
</organism>
<dbReference type="Gene3D" id="3.10.290.10">
    <property type="entry name" value="RNA-binding S4 domain"/>
    <property type="match status" value="1"/>
</dbReference>
<dbReference type="EMBL" id="CP041235">
    <property type="protein sequence ID" value="QOP43909.1"/>
    <property type="molecule type" value="Genomic_DNA"/>
</dbReference>
<dbReference type="SUPFAM" id="SSF53335">
    <property type="entry name" value="S-adenosyl-L-methionine-dependent methyltransferases"/>
    <property type="match status" value="1"/>
</dbReference>
<keyword evidence="1 3" id="KW-0694">RNA-binding</keyword>
<dbReference type="GO" id="GO:0032259">
    <property type="term" value="P:methylation"/>
    <property type="evidence" value="ECO:0007669"/>
    <property type="project" value="UniProtKB-KW"/>
</dbReference>
<dbReference type="SUPFAM" id="SSF55174">
    <property type="entry name" value="Alpha-L RNA-binding motif"/>
    <property type="match status" value="1"/>
</dbReference>
<evidence type="ECO:0000313" key="5">
    <source>
        <dbReference type="EMBL" id="QOP43909.1"/>
    </source>
</evidence>
<protein>
    <submittedName>
        <fullName evidence="5">TlyA family RNA methyltransferase</fullName>
    </submittedName>
</protein>
<sequence length="238" mass="26958">MRLDNYLVKNSLSESRNKAQAMIKNGLVLVNSKTVNKPAFGIEEDDRVEVVQHKIYVSRAALKLAYFLDETGLHVKNKTALDIGSSTGGFTQVLLECGVKTVSCVDVGRDQLHDSLRKDARVSVYEGCDIRRFEADEPFELIVSDVAFISLLYILNDVDRLASGDIILLFKPQFEVGREAKRDKNGVVQDKKAIERAMQKFEDACRLKNWQLVKKSPSKLAGKEGNLEYCYYFKKDRL</sequence>
<dbReference type="InterPro" id="IPR047048">
    <property type="entry name" value="TlyA"/>
</dbReference>
<dbReference type="PROSITE" id="PS50889">
    <property type="entry name" value="S4"/>
    <property type="match status" value="1"/>
</dbReference>
<dbReference type="Pfam" id="PF01479">
    <property type="entry name" value="S4"/>
    <property type="match status" value="1"/>
</dbReference>
<dbReference type="RefSeq" id="WP_193150095.1">
    <property type="nucleotide sequence ID" value="NZ_CP041235.1"/>
</dbReference>
<keyword evidence="6" id="KW-1185">Reference proteome</keyword>
<keyword evidence="5" id="KW-0808">Transferase</keyword>
<evidence type="ECO:0000259" key="4">
    <source>
        <dbReference type="SMART" id="SM00363"/>
    </source>
</evidence>
<evidence type="ECO:0000256" key="1">
    <source>
        <dbReference type="ARBA" id="ARBA00022884"/>
    </source>
</evidence>
<dbReference type="AlphaFoldDB" id="A0A7M1B2C1"/>
<dbReference type="NCBIfam" id="TIGR00478">
    <property type="entry name" value="tly"/>
    <property type="match status" value="1"/>
</dbReference>
<keyword evidence="5" id="KW-0489">Methyltransferase</keyword>
<reference evidence="5 6" key="1">
    <citation type="submission" date="2019-06" db="EMBL/GenBank/DDBJ databases">
        <title>Sulfurimonas gotlandica sp. nov., a chemoautotrophic and psychrotolerant epsilonproteobacterium isolated from a pelagic redoxcline, and an emended description of the genus Sulfurimonas.</title>
        <authorList>
            <person name="Wang S."/>
            <person name="Jiang L."/>
            <person name="Shao Z."/>
        </authorList>
    </citation>
    <scope>NUCLEOTIDE SEQUENCE [LARGE SCALE GENOMIC DNA]</scope>
    <source>
        <strain evidence="5 6">S2-6</strain>
    </source>
</reference>
<dbReference type="CDD" id="cd02440">
    <property type="entry name" value="AdoMet_MTases"/>
    <property type="match status" value="1"/>
</dbReference>
<feature type="domain" description="RNA-binding S4" evidence="4">
    <location>
        <begin position="1"/>
        <end position="65"/>
    </location>
</feature>
<dbReference type="CDD" id="cd00165">
    <property type="entry name" value="S4"/>
    <property type="match status" value="1"/>
</dbReference>
<gene>
    <name evidence="5" type="ORF">FJR45_08090</name>
</gene>
<dbReference type="InterPro" id="IPR002877">
    <property type="entry name" value="RNA_MeTrfase_FtsJ_dom"/>
</dbReference>
<dbReference type="PANTHER" id="PTHR32319:SF0">
    <property type="entry name" value="BACTERIAL HEMOLYSIN-LIKE PROTEIN"/>
    <property type="match status" value="1"/>
</dbReference>
<dbReference type="InterPro" id="IPR036986">
    <property type="entry name" value="S4_RNA-bd_sf"/>
</dbReference>
<comment type="similarity">
    <text evidence="2">Belongs to the TlyA family.</text>
</comment>
<dbReference type="GO" id="GO:0003723">
    <property type="term" value="F:RNA binding"/>
    <property type="evidence" value="ECO:0007669"/>
    <property type="project" value="UniProtKB-KW"/>
</dbReference>
<dbReference type="InterPro" id="IPR002942">
    <property type="entry name" value="S4_RNA-bd"/>
</dbReference>
<dbReference type="InterPro" id="IPR029063">
    <property type="entry name" value="SAM-dependent_MTases_sf"/>
</dbReference>
<dbReference type="InterPro" id="IPR004538">
    <property type="entry name" value="Hemolysin_A/TlyA"/>
</dbReference>
<proteinExistence type="inferred from homology"/>
<dbReference type="Pfam" id="PF01728">
    <property type="entry name" value="FtsJ"/>
    <property type="match status" value="1"/>
</dbReference>
<dbReference type="Gene3D" id="3.40.50.150">
    <property type="entry name" value="Vaccinia Virus protein VP39"/>
    <property type="match status" value="1"/>
</dbReference>
<accession>A0A7M1B2C1</accession>
<dbReference type="KEGG" id="ssei:FJR45_08090"/>
<evidence type="ECO:0000256" key="2">
    <source>
        <dbReference type="ARBA" id="ARBA00029460"/>
    </source>
</evidence>
<dbReference type="GO" id="GO:0008168">
    <property type="term" value="F:methyltransferase activity"/>
    <property type="evidence" value="ECO:0007669"/>
    <property type="project" value="UniProtKB-KW"/>
</dbReference>
<evidence type="ECO:0000313" key="6">
    <source>
        <dbReference type="Proteomes" id="UP000593719"/>
    </source>
</evidence>
<dbReference type="SMART" id="SM00363">
    <property type="entry name" value="S4"/>
    <property type="match status" value="1"/>
</dbReference>
<name>A0A7M1B2C1_9BACT</name>
<dbReference type="PANTHER" id="PTHR32319">
    <property type="entry name" value="BACTERIAL HEMOLYSIN-LIKE PROTEIN"/>
    <property type="match status" value="1"/>
</dbReference>
<dbReference type="Proteomes" id="UP000593719">
    <property type="component" value="Chromosome"/>
</dbReference>